<evidence type="ECO:0000256" key="4">
    <source>
        <dbReference type="SAM" id="MobiDB-lite"/>
    </source>
</evidence>
<feature type="region of interest" description="Disordered" evidence="4">
    <location>
        <begin position="450"/>
        <end position="487"/>
    </location>
</feature>
<proteinExistence type="inferred from homology"/>
<evidence type="ECO:0000256" key="2">
    <source>
        <dbReference type="ARBA" id="ARBA00007267"/>
    </source>
</evidence>
<evidence type="ECO:0000259" key="5">
    <source>
        <dbReference type="PROSITE" id="PS51634"/>
    </source>
</evidence>
<keyword evidence="7" id="KW-1185">Reference proteome</keyword>
<accession>A0A8J5I8S1</accession>
<dbReference type="Proteomes" id="UP000734854">
    <property type="component" value="Unassembled WGS sequence"/>
</dbReference>
<name>A0A8J5I8S1_ZINOF</name>
<evidence type="ECO:0000313" key="7">
    <source>
        <dbReference type="Proteomes" id="UP000734854"/>
    </source>
</evidence>
<dbReference type="PANTHER" id="PTHR46159:SF12">
    <property type="entry name" value="PROTEIN TESMIN_TSO1-LIKE CXC 3-RELATED"/>
    <property type="match status" value="1"/>
</dbReference>
<organism evidence="6 7">
    <name type="scientific">Zingiber officinale</name>
    <name type="common">Ginger</name>
    <name type="synonym">Amomum zingiber</name>
    <dbReference type="NCBI Taxonomy" id="94328"/>
    <lineage>
        <taxon>Eukaryota</taxon>
        <taxon>Viridiplantae</taxon>
        <taxon>Streptophyta</taxon>
        <taxon>Embryophyta</taxon>
        <taxon>Tracheophyta</taxon>
        <taxon>Spermatophyta</taxon>
        <taxon>Magnoliopsida</taxon>
        <taxon>Liliopsida</taxon>
        <taxon>Zingiberales</taxon>
        <taxon>Zingiberaceae</taxon>
        <taxon>Zingiber</taxon>
    </lineage>
</organism>
<dbReference type="InterPro" id="IPR044522">
    <property type="entry name" value="TSO1-like"/>
</dbReference>
<feature type="region of interest" description="Disordered" evidence="4">
    <location>
        <begin position="107"/>
        <end position="136"/>
    </location>
</feature>
<evidence type="ECO:0000313" key="6">
    <source>
        <dbReference type="EMBL" id="KAG6530602.1"/>
    </source>
</evidence>
<reference evidence="6 7" key="1">
    <citation type="submission" date="2020-08" db="EMBL/GenBank/DDBJ databases">
        <title>Plant Genome Project.</title>
        <authorList>
            <person name="Zhang R.-G."/>
        </authorList>
    </citation>
    <scope>NUCLEOTIDE SEQUENCE [LARGE SCALE GENOMIC DNA]</scope>
    <source>
        <tissue evidence="6">Rhizome</tissue>
    </source>
</reference>
<feature type="region of interest" description="Disordered" evidence="4">
    <location>
        <begin position="500"/>
        <end position="523"/>
    </location>
</feature>
<feature type="compositionally biased region" description="Basic residues" evidence="4">
    <location>
        <begin position="7"/>
        <end position="17"/>
    </location>
</feature>
<dbReference type="PROSITE" id="PS51634">
    <property type="entry name" value="CRC"/>
    <property type="match status" value="1"/>
</dbReference>
<evidence type="ECO:0000256" key="3">
    <source>
        <dbReference type="ARBA" id="ARBA00023242"/>
    </source>
</evidence>
<feature type="domain" description="CRC" evidence="5">
    <location>
        <begin position="522"/>
        <end position="647"/>
    </location>
</feature>
<feature type="region of interest" description="Disordered" evidence="4">
    <location>
        <begin position="1"/>
        <end position="61"/>
    </location>
</feature>
<dbReference type="PANTHER" id="PTHR46159">
    <property type="entry name" value="PROTEIN TESMIN/TSO1-LIKE CXC 2"/>
    <property type="match status" value="1"/>
</dbReference>
<keyword evidence="3" id="KW-0539">Nucleus</keyword>
<sequence length="824" mass="90322">MKSSRAQPHRSGGRRSRWPSTRREIEEKGEDEERTQSTRCGEAYGDEMDTPERSKVAGTPISKFEDSPVFNFINNLSPIQPVEPQDSLHVTQTYQSLNFASLSSIFSSPHINPPRETRSSGRVPLTNSIKEDNASNNADESNLLLEVSDVARPSRFTTSAQENCMIACSLNEATVDPPDQCPNLPSTFPQPTQYESGSPDHNLTPCYGIKMDDKLYVDNTSVELHLIQTSVEQRKILFAMGNDVQETHSFDLTKDEAFGCDWESLISDDGEGLLIFDSSMELEAQMGEAEKIMDDDGNIFASLLTNFTENADCLQKIQSDISHGSCVHNVSNDPSSSCTEGCNMDHETDCAEKVLSDTCQDQVDIHQQRGMLRRCLVFELASVSKKNLTPSTSSSKGKRICGANNLKLKTTPLHALPGIGLHLNALATTSKDTMVTKDAPTSGKQVISIPIDPLISETTERENPTNSLSVGKDSGPEDSEGHLQIVPYDDPKDAIINNCEELTQGSPKKKRRKTQSGGDSEGCKHCNCKKSKCLKLYCECFAAGVYCSEPCSCQECVNKPVHEETVLATRKQIESRNPLAFAPKVIRTSESGLEVGDDDNRTPASARHKRGCNCKKSNCLKKYCECYQGGVGCSIGCRCEGCKNLFGRKDGTLPSAEGIDQAEKEADAYIKEDDKLEDGQQSTSIQIEHHAPGNILPATPLRSIRLPVEMPFYSSSKPPQPTRLLIGRSPALYGSHMIRKPEFVHLQTKLDNVTTILEDDDTPAILRSTATSTTDIKVASPNGKRVSPPHTGVGLTPPNRKGCRKLILKSIPSFPSLSTDDAEH</sequence>
<evidence type="ECO:0000256" key="1">
    <source>
        <dbReference type="ARBA" id="ARBA00004123"/>
    </source>
</evidence>
<comment type="subcellular location">
    <subcellularLocation>
        <location evidence="1">Nucleus</location>
    </subcellularLocation>
</comment>
<dbReference type="InterPro" id="IPR033467">
    <property type="entry name" value="Tesmin/TSO1-like_CXC"/>
</dbReference>
<dbReference type="GO" id="GO:0005634">
    <property type="term" value="C:nucleus"/>
    <property type="evidence" value="ECO:0007669"/>
    <property type="project" value="UniProtKB-SubCell"/>
</dbReference>
<dbReference type="SMART" id="SM01114">
    <property type="entry name" value="CXC"/>
    <property type="match status" value="2"/>
</dbReference>
<gene>
    <name evidence="6" type="ORF">ZIOFF_012843</name>
</gene>
<dbReference type="AlphaFoldDB" id="A0A8J5I8S1"/>
<protein>
    <recommendedName>
        <fullName evidence="5">CRC domain-containing protein</fullName>
    </recommendedName>
</protein>
<dbReference type="Pfam" id="PF03638">
    <property type="entry name" value="TCR"/>
    <property type="match status" value="2"/>
</dbReference>
<feature type="region of interest" description="Disordered" evidence="4">
    <location>
        <begin position="778"/>
        <end position="801"/>
    </location>
</feature>
<comment type="similarity">
    <text evidence="2">Belongs to the lin-54 family.</text>
</comment>
<dbReference type="GO" id="GO:0003700">
    <property type="term" value="F:DNA-binding transcription factor activity"/>
    <property type="evidence" value="ECO:0007669"/>
    <property type="project" value="InterPro"/>
</dbReference>
<dbReference type="InterPro" id="IPR005172">
    <property type="entry name" value="CRC"/>
</dbReference>
<dbReference type="EMBL" id="JACMSC010000003">
    <property type="protein sequence ID" value="KAG6530602.1"/>
    <property type="molecule type" value="Genomic_DNA"/>
</dbReference>
<comment type="caution">
    <text evidence="6">The sequence shown here is derived from an EMBL/GenBank/DDBJ whole genome shotgun (WGS) entry which is preliminary data.</text>
</comment>